<keyword evidence="1" id="KW-0472">Membrane</keyword>
<evidence type="ECO:0000256" key="1">
    <source>
        <dbReference type="SAM" id="Phobius"/>
    </source>
</evidence>
<protein>
    <submittedName>
        <fullName evidence="2">Uncharacterized protein</fullName>
    </submittedName>
</protein>
<sequence>MKFIFSALIWLGFNLNCVFVLEFWVVPMSPLHCRRLFPQTAVRFLLGKF</sequence>
<evidence type="ECO:0000313" key="2">
    <source>
        <dbReference type="EMBL" id="GKV11048.1"/>
    </source>
</evidence>
<gene>
    <name evidence="2" type="ORF">SLEP1_g22334</name>
</gene>
<keyword evidence="3" id="KW-1185">Reference proteome</keyword>
<dbReference type="Proteomes" id="UP001054252">
    <property type="component" value="Unassembled WGS sequence"/>
</dbReference>
<dbReference type="AlphaFoldDB" id="A0AAV5J8W0"/>
<dbReference type="EMBL" id="BPVZ01000033">
    <property type="protein sequence ID" value="GKV11048.1"/>
    <property type="molecule type" value="Genomic_DNA"/>
</dbReference>
<feature type="transmembrane region" description="Helical" evidence="1">
    <location>
        <begin position="7"/>
        <end position="26"/>
    </location>
</feature>
<reference evidence="2 3" key="1">
    <citation type="journal article" date="2021" name="Commun. Biol.">
        <title>The genome of Shorea leprosula (Dipterocarpaceae) highlights the ecological relevance of drought in aseasonal tropical rainforests.</title>
        <authorList>
            <person name="Ng K.K.S."/>
            <person name="Kobayashi M.J."/>
            <person name="Fawcett J.A."/>
            <person name="Hatakeyama M."/>
            <person name="Paape T."/>
            <person name="Ng C.H."/>
            <person name="Ang C.C."/>
            <person name="Tnah L.H."/>
            <person name="Lee C.T."/>
            <person name="Nishiyama T."/>
            <person name="Sese J."/>
            <person name="O'Brien M.J."/>
            <person name="Copetti D."/>
            <person name="Mohd Noor M.I."/>
            <person name="Ong R.C."/>
            <person name="Putra M."/>
            <person name="Sireger I.Z."/>
            <person name="Indrioko S."/>
            <person name="Kosugi Y."/>
            <person name="Izuno A."/>
            <person name="Isagi Y."/>
            <person name="Lee S.L."/>
            <person name="Shimizu K.K."/>
        </authorList>
    </citation>
    <scope>NUCLEOTIDE SEQUENCE [LARGE SCALE GENOMIC DNA]</scope>
    <source>
        <strain evidence="2">214</strain>
    </source>
</reference>
<keyword evidence="1" id="KW-0812">Transmembrane</keyword>
<accession>A0AAV5J8W0</accession>
<comment type="caution">
    <text evidence="2">The sequence shown here is derived from an EMBL/GenBank/DDBJ whole genome shotgun (WGS) entry which is preliminary data.</text>
</comment>
<proteinExistence type="predicted"/>
<organism evidence="2 3">
    <name type="scientific">Rubroshorea leprosula</name>
    <dbReference type="NCBI Taxonomy" id="152421"/>
    <lineage>
        <taxon>Eukaryota</taxon>
        <taxon>Viridiplantae</taxon>
        <taxon>Streptophyta</taxon>
        <taxon>Embryophyta</taxon>
        <taxon>Tracheophyta</taxon>
        <taxon>Spermatophyta</taxon>
        <taxon>Magnoliopsida</taxon>
        <taxon>eudicotyledons</taxon>
        <taxon>Gunneridae</taxon>
        <taxon>Pentapetalae</taxon>
        <taxon>rosids</taxon>
        <taxon>malvids</taxon>
        <taxon>Malvales</taxon>
        <taxon>Dipterocarpaceae</taxon>
        <taxon>Rubroshorea</taxon>
    </lineage>
</organism>
<evidence type="ECO:0000313" key="3">
    <source>
        <dbReference type="Proteomes" id="UP001054252"/>
    </source>
</evidence>
<name>A0AAV5J8W0_9ROSI</name>
<keyword evidence="1" id="KW-1133">Transmembrane helix</keyword>